<comment type="caution">
    <text evidence="1">The sequence shown here is derived from an EMBL/GenBank/DDBJ whole genome shotgun (WGS) entry which is preliminary data.</text>
</comment>
<name>A0A369LFH7_9ACTN</name>
<proteinExistence type="predicted"/>
<accession>A0A369LFH7</accession>
<evidence type="ECO:0000313" key="2">
    <source>
        <dbReference type="Proteomes" id="UP000253975"/>
    </source>
</evidence>
<dbReference type="RefSeq" id="WP_114615749.1">
    <property type="nucleotide sequence ID" value="NZ_PPTO01000010.1"/>
</dbReference>
<reference evidence="1 2" key="1">
    <citation type="journal article" date="2018" name="Elife">
        <title>Discovery and characterization of a prevalent human gut bacterial enzyme sufficient for the inactivation of a family of plant toxins.</title>
        <authorList>
            <person name="Koppel N."/>
            <person name="Bisanz J.E."/>
            <person name="Pandelia M.E."/>
            <person name="Turnbaugh P.J."/>
            <person name="Balskus E.P."/>
        </authorList>
    </citation>
    <scope>NUCLEOTIDE SEQUENCE [LARGE SCALE GENOMIC DNA]</scope>
    <source>
        <strain evidence="1 2">OB21 GAM31</strain>
    </source>
</reference>
<sequence length="289" mass="33139">MKYAKKWISIDDQVDLLTRGKGLGCNNVDGLKRSLETIGYYRLSAYWFPYKTSSGDGKTVFREGTTFDEIMRTYEFDRRLRLLMFEAVARIEVFLRSRLAYFAAKEDGAFGYPDSARTKLSREYSAAKKSEQYIKHFANTYGDEHDLPPYWMMVECATMGTLELLFSKVSPSTRTAVASDLGVKVPVFKNWLSVLRVTRNACCHHSRVWNREWGVCPKIPNAWSWSGVANGRTFAVLSVIYHLLARISDAAEPWRGELEGLFEDFRDIGLDKVGVPSGWRDMTPWSRSE</sequence>
<evidence type="ECO:0008006" key="3">
    <source>
        <dbReference type="Google" id="ProtNLM"/>
    </source>
</evidence>
<organism evidence="1 2">
    <name type="scientific">Slackia isoflavoniconvertens</name>
    <dbReference type="NCBI Taxonomy" id="572010"/>
    <lineage>
        <taxon>Bacteria</taxon>
        <taxon>Bacillati</taxon>
        <taxon>Actinomycetota</taxon>
        <taxon>Coriobacteriia</taxon>
        <taxon>Eggerthellales</taxon>
        <taxon>Eggerthellaceae</taxon>
        <taxon>Slackia</taxon>
    </lineage>
</organism>
<dbReference type="Proteomes" id="UP000253975">
    <property type="component" value="Unassembled WGS sequence"/>
</dbReference>
<dbReference type="EMBL" id="PPTO01000010">
    <property type="protein sequence ID" value="RDB57944.1"/>
    <property type="molecule type" value="Genomic_DNA"/>
</dbReference>
<protein>
    <recommendedName>
        <fullName evidence="3">CAAX protease</fullName>
    </recommendedName>
</protein>
<evidence type="ECO:0000313" key="1">
    <source>
        <dbReference type="EMBL" id="RDB57944.1"/>
    </source>
</evidence>
<gene>
    <name evidence="1" type="ORF">C1881_06635</name>
</gene>
<dbReference type="Pfam" id="PF07751">
    <property type="entry name" value="Abi_2"/>
    <property type="match status" value="1"/>
</dbReference>
<dbReference type="InterPro" id="IPR011664">
    <property type="entry name" value="Abi_system_AbiD/AbiF-like"/>
</dbReference>
<dbReference type="AlphaFoldDB" id="A0A369LFH7"/>